<dbReference type="AlphaFoldDB" id="A0A5N5SZE7"/>
<feature type="compositionally biased region" description="Basic and acidic residues" evidence="1">
    <location>
        <begin position="1"/>
        <end position="32"/>
    </location>
</feature>
<evidence type="ECO:0000313" key="3">
    <source>
        <dbReference type="Proteomes" id="UP000326759"/>
    </source>
</evidence>
<reference evidence="2 3" key="1">
    <citation type="journal article" date="2019" name="PLoS Biol.">
        <title>Sex chromosomes control vertical transmission of feminizing Wolbachia symbionts in an isopod.</title>
        <authorList>
            <person name="Becking T."/>
            <person name="Chebbi M.A."/>
            <person name="Giraud I."/>
            <person name="Moumen B."/>
            <person name="Laverre T."/>
            <person name="Caubet Y."/>
            <person name="Peccoud J."/>
            <person name="Gilbert C."/>
            <person name="Cordaux R."/>
        </authorList>
    </citation>
    <scope>NUCLEOTIDE SEQUENCE [LARGE SCALE GENOMIC DNA]</scope>
    <source>
        <strain evidence="2">ANa2</strain>
        <tissue evidence="2">Whole body excluding digestive tract and cuticle</tissue>
    </source>
</reference>
<feature type="region of interest" description="Disordered" evidence="1">
    <location>
        <begin position="1"/>
        <end position="43"/>
    </location>
</feature>
<evidence type="ECO:0000256" key="1">
    <source>
        <dbReference type="SAM" id="MobiDB-lite"/>
    </source>
</evidence>
<dbReference type="Proteomes" id="UP000326759">
    <property type="component" value="Unassembled WGS sequence"/>
</dbReference>
<dbReference type="EMBL" id="SEYY01019654">
    <property type="protein sequence ID" value="KAB7498040.1"/>
    <property type="molecule type" value="Genomic_DNA"/>
</dbReference>
<comment type="caution">
    <text evidence="2">The sequence shown here is derived from an EMBL/GenBank/DDBJ whole genome shotgun (WGS) entry which is preliminary data.</text>
</comment>
<evidence type="ECO:0000313" key="2">
    <source>
        <dbReference type="EMBL" id="KAB7498040.1"/>
    </source>
</evidence>
<keyword evidence="3" id="KW-1185">Reference proteome</keyword>
<accession>A0A5N5SZE7</accession>
<sequence length="171" mass="19427">RKDTGSEEVETEKRSKYPGSEEDKKNRRKDTGSEEDETKTGGKILVVRKLKQKRGSADCSVVEQLVTAVGIPTGSTLPPPSPQIEQNLSKHNPECALSESRSTETGIKIINSRYNKCDVCDLQTKSTEFFIQHLFKEHIRKIITKPKRNKSLSLKPTKHWPRNLLLLLLQF</sequence>
<protein>
    <submittedName>
        <fullName evidence="2">Uncharacterized protein</fullName>
    </submittedName>
</protein>
<proteinExistence type="predicted"/>
<name>A0A5N5SZE7_9CRUS</name>
<organism evidence="2 3">
    <name type="scientific">Armadillidium nasatum</name>
    <dbReference type="NCBI Taxonomy" id="96803"/>
    <lineage>
        <taxon>Eukaryota</taxon>
        <taxon>Metazoa</taxon>
        <taxon>Ecdysozoa</taxon>
        <taxon>Arthropoda</taxon>
        <taxon>Crustacea</taxon>
        <taxon>Multicrustacea</taxon>
        <taxon>Malacostraca</taxon>
        <taxon>Eumalacostraca</taxon>
        <taxon>Peracarida</taxon>
        <taxon>Isopoda</taxon>
        <taxon>Oniscidea</taxon>
        <taxon>Crinocheta</taxon>
        <taxon>Armadillidiidae</taxon>
        <taxon>Armadillidium</taxon>
    </lineage>
</organism>
<gene>
    <name evidence="2" type="ORF">Anas_10881</name>
</gene>
<feature type="non-terminal residue" evidence="2">
    <location>
        <position position="1"/>
    </location>
</feature>